<organism evidence="2 3">
    <name type="scientific">Sporichthya brevicatena</name>
    <dbReference type="NCBI Taxonomy" id="171442"/>
    <lineage>
        <taxon>Bacteria</taxon>
        <taxon>Bacillati</taxon>
        <taxon>Actinomycetota</taxon>
        <taxon>Actinomycetes</taxon>
        <taxon>Sporichthyales</taxon>
        <taxon>Sporichthyaceae</taxon>
        <taxon>Sporichthya</taxon>
    </lineage>
</organism>
<proteinExistence type="predicted"/>
<sequence length="316" mass="34114">MIGVDQDPYGATIMNPPYEPTPMTSPLRSGLHRGTTEQEEDHPMNATARRMFELVEPIGVIPYAFDEPNEALFALGFTDFWDTYFAGRAAPLGRVPAEVVDALFYNFAPGEVARHIPKVWDTTTPEAAFAARQQGCVATMRRILGDHVDSPAFVRAGDLLTKAAVSAPYEGRPMYAALRALPVPADAASRLFHAATLLREYRGDGHIAVLMSEGINGLEAHILVALDQGMPPERFGRTHHLPAAHLAAGVDGLRRRGIVGADGLLTESGRAVKQRIEDLTDDLAAPPYDALAPAEIDELVTALEPLAAPLVAAQPW</sequence>
<accession>A0ABN1H9S5</accession>
<gene>
    <name evidence="2" type="ORF">GCM10009547_43150</name>
</gene>
<dbReference type="Pfam" id="PF21863">
    <property type="entry name" value="HTH_67"/>
    <property type="match status" value="1"/>
</dbReference>
<evidence type="ECO:0000256" key="1">
    <source>
        <dbReference type="SAM" id="MobiDB-lite"/>
    </source>
</evidence>
<dbReference type="InterPro" id="IPR054058">
    <property type="entry name" value="HTH_67"/>
</dbReference>
<keyword evidence="3" id="KW-1185">Reference proteome</keyword>
<name>A0ABN1H9S5_9ACTN</name>
<evidence type="ECO:0000313" key="2">
    <source>
        <dbReference type="EMBL" id="GAA0634483.1"/>
    </source>
</evidence>
<evidence type="ECO:0000313" key="3">
    <source>
        <dbReference type="Proteomes" id="UP001500957"/>
    </source>
</evidence>
<feature type="region of interest" description="Disordered" evidence="1">
    <location>
        <begin position="1"/>
        <end position="42"/>
    </location>
</feature>
<comment type="caution">
    <text evidence="2">The sequence shown here is derived from an EMBL/GenBank/DDBJ whole genome shotgun (WGS) entry which is preliminary data.</text>
</comment>
<dbReference type="Proteomes" id="UP001500957">
    <property type="component" value="Unassembled WGS sequence"/>
</dbReference>
<evidence type="ECO:0008006" key="4">
    <source>
        <dbReference type="Google" id="ProtNLM"/>
    </source>
</evidence>
<dbReference type="NCBIfam" id="NF047719">
    <property type="entry name" value="SCO6745_fam_HTH"/>
    <property type="match status" value="1"/>
</dbReference>
<reference evidence="2 3" key="1">
    <citation type="journal article" date="2019" name="Int. J. Syst. Evol. Microbiol.">
        <title>The Global Catalogue of Microorganisms (GCM) 10K type strain sequencing project: providing services to taxonomists for standard genome sequencing and annotation.</title>
        <authorList>
            <consortium name="The Broad Institute Genomics Platform"/>
            <consortium name="The Broad Institute Genome Sequencing Center for Infectious Disease"/>
            <person name="Wu L."/>
            <person name="Ma J."/>
        </authorList>
    </citation>
    <scope>NUCLEOTIDE SEQUENCE [LARGE SCALE GENOMIC DNA]</scope>
    <source>
        <strain evidence="2 3">JCM 10671</strain>
    </source>
</reference>
<dbReference type="EMBL" id="BAAAHE010000047">
    <property type="protein sequence ID" value="GAA0634483.1"/>
    <property type="molecule type" value="Genomic_DNA"/>
</dbReference>
<protein>
    <recommendedName>
        <fullName evidence="4">MarR family transcriptional regulator</fullName>
    </recommendedName>
</protein>